<evidence type="ECO:0000256" key="5">
    <source>
        <dbReference type="ARBA" id="ARBA00022777"/>
    </source>
</evidence>
<dbReference type="PROSITE" id="PS00108">
    <property type="entry name" value="PROTEIN_KINASE_ST"/>
    <property type="match status" value="1"/>
</dbReference>
<evidence type="ECO:0000256" key="8">
    <source>
        <dbReference type="ARBA" id="ARBA00048679"/>
    </source>
</evidence>
<dbReference type="CDD" id="cd22584">
    <property type="entry name" value="Rcat_RBR_unk"/>
    <property type="match status" value="1"/>
</dbReference>
<dbReference type="Proteomes" id="UP000016936">
    <property type="component" value="Unassembled WGS sequence"/>
</dbReference>
<keyword evidence="3" id="KW-0808">Transferase</keyword>
<dbReference type="Gene3D" id="1.20.120.1750">
    <property type="match status" value="1"/>
</dbReference>
<reference evidence="11 12" key="1">
    <citation type="journal article" date="2012" name="PLoS Pathog.">
        <title>Diverse lifestyles and strategies of plant pathogenesis encoded in the genomes of eighteen Dothideomycetes fungi.</title>
        <authorList>
            <person name="Ohm R.A."/>
            <person name="Feau N."/>
            <person name="Henrissat B."/>
            <person name="Schoch C.L."/>
            <person name="Horwitz B.A."/>
            <person name="Barry K.W."/>
            <person name="Condon B.J."/>
            <person name="Copeland A.C."/>
            <person name="Dhillon B."/>
            <person name="Glaser F."/>
            <person name="Hesse C.N."/>
            <person name="Kosti I."/>
            <person name="LaButti K."/>
            <person name="Lindquist E.A."/>
            <person name="Lucas S."/>
            <person name="Salamov A.A."/>
            <person name="Bradshaw R.E."/>
            <person name="Ciuffetti L."/>
            <person name="Hamelin R.C."/>
            <person name="Kema G.H.J."/>
            <person name="Lawrence C."/>
            <person name="Scott J.A."/>
            <person name="Spatafora J.W."/>
            <person name="Turgeon B.G."/>
            <person name="de Wit P.J.G.M."/>
            <person name="Zhong S."/>
            <person name="Goodwin S.B."/>
            <person name="Grigoriev I.V."/>
        </authorList>
    </citation>
    <scope>NUCLEOTIDE SEQUENCE [LARGE SCALE GENOMIC DNA]</scope>
    <source>
        <strain evidence="12">C5 / ATCC 48332 / race O</strain>
    </source>
</reference>
<dbReference type="PANTHER" id="PTHR43671:SF98">
    <property type="entry name" value="SERINE_THREONINE-PROTEIN KINASE NEK11"/>
    <property type="match status" value="1"/>
</dbReference>
<comment type="catalytic activity">
    <reaction evidence="8">
        <text>L-seryl-[protein] + ATP = O-phospho-L-seryl-[protein] + ADP + H(+)</text>
        <dbReference type="Rhea" id="RHEA:17989"/>
        <dbReference type="Rhea" id="RHEA-COMP:9863"/>
        <dbReference type="Rhea" id="RHEA-COMP:11604"/>
        <dbReference type="ChEBI" id="CHEBI:15378"/>
        <dbReference type="ChEBI" id="CHEBI:29999"/>
        <dbReference type="ChEBI" id="CHEBI:30616"/>
        <dbReference type="ChEBI" id="CHEBI:83421"/>
        <dbReference type="ChEBI" id="CHEBI:456216"/>
        <dbReference type="EC" id="2.7.11.1"/>
    </reaction>
</comment>
<dbReference type="Pfam" id="PF00069">
    <property type="entry name" value="Pkinase"/>
    <property type="match status" value="1"/>
</dbReference>
<dbReference type="EMBL" id="KB445578">
    <property type="protein sequence ID" value="EMD90654.1"/>
    <property type="molecule type" value="Genomic_DNA"/>
</dbReference>
<dbReference type="SMART" id="SM00220">
    <property type="entry name" value="S_TKc"/>
    <property type="match status" value="1"/>
</dbReference>
<evidence type="ECO:0000256" key="7">
    <source>
        <dbReference type="ARBA" id="ARBA00047899"/>
    </source>
</evidence>
<dbReference type="Pfam" id="PF26200">
    <property type="entry name" value="Rcat_RNF216"/>
    <property type="match status" value="1"/>
</dbReference>
<keyword evidence="2" id="KW-0723">Serine/threonine-protein kinase</keyword>
<feature type="domain" description="Protein kinase" evidence="10">
    <location>
        <begin position="301"/>
        <end position="677"/>
    </location>
</feature>
<dbReference type="PANTHER" id="PTHR43671">
    <property type="entry name" value="SERINE/THREONINE-PROTEIN KINASE NEK"/>
    <property type="match status" value="1"/>
</dbReference>
<feature type="region of interest" description="Disordered" evidence="9">
    <location>
        <begin position="222"/>
        <end position="247"/>
    </location>
</feature>
<keyword evidence="6" id="KW-0067">ATP-binding</keyword>
<keyword evidence="12" id="KW-1185">Reference proteome</keyword>
<dbReference type="STRING" id="701091.M2TVU3"/>
<feature type="compositionally biased region" description="Basic and acidic residues" evidence="9">
    <location>
        <begin position="63"/>
        <end position="73"/>
    </location>
</feature>
<gene>
    <name evidence="11" type="ORF">COCHEDRAFT_1179707</name>
</gene>
<dbReference type="SUPFAM" id="SSF57850">
    <property type="entry name" value="RING/U-box"/>
    <property type="match status" value="1"/>
</dbReference>
<accession>M2TVU3</accession>
<dbReference type="OrthoDB" id="1431934at2759"/>
<dbReference type="EC" id="2.7.11.1" evidence="1"/>
<evidence type="ECO:0000256" key="4">
    <source>
        <dbReference type="ARBA" id="ARBA00022741"/>
    </source>
</evidence>
<dbReference type="GO" id="GO:0004674">
    <property type="term" value="F:protein serine/threonine kinase activity"/>
    <property type="evidence" value="ECO:0007669"/>
    <property type="project" value="UniProtKB-KW"/>
</dbReference>
<keyword evidence="4" id="KW-0547">Nucleotide-binding</keyword>
<proteinExistence type="predicted"/>
<feature type="region of interest" description="Disordered" evidence="9">
    <location>
        <begin position="55"/>
        <end position="89"/>
    </location>
</feature>
<dbReference type="InterPro" id="IPR000719">
    <property type="entry name" value="Prot_kinase_dom"/>
</dbReference>
<feature type="compositionally biased region" description="Pro residues" evidence="9">
    <location>
        <begin position="233"/>
        <end position="247"/>
    </location>
</feature>
<dbReference type="eggNOG" id="KOG0591">
    <property type="taxonomic scope" value="Eukaryota"/>
</dbReference>
<comment type="catalytic activity">
    <reaction evidence="7">
        <text>L-threonyl-[protein] + ATP = O-phospho-L-threonyl-[protein] + ADP + H(+)</text>
        <dbReference type="Rhea" id="RHEA:46608"/>
        <dbReference type="Rhea" id="RHEA-COMP:11060"/>
        <dbReference type="Rhea" id="RHEA-COMP:11605"/>
        <dbReference type="ChEBI" id="CHEBI:15378"/>
        <dbReference type="ChEBI" id="CHEBI:30013"/>
        <dbReference type="ChEBI" id="CHEBI:30616"/>
        <dbReference type="ChEBI" id="CHEBI:61977"/>
        <dbReference type="ChEBI" id="CHEBI:456216"/>
        <dbReference type="EC" id="2.7.11.1"/>
    </reaction>
</comment>
<evidence type="ECO:0000256" key="3">
    <source>
        <dbReference type="ARBA" id="ARBA00022679"/>
    </source>
</evidence>
<dbReference type="PROSITE" id="PS50011">
    <property type="entry name" value="PROTEIN_KINASE_DOM"/>
    <property type="match status" value="1"/>
</dbReference>
<dbReference type="HOGENOM" id="CLU_457803_0_0_1"/>
<evidence type="ECO:0000256" key="2">
    <source>
        <dbReference type="ARBA" id="ARBA00022527"/>
    </source>
</evidence>
<evidence type="ECO:0000256" key="9">
    <source>
        <dbReference type="SAM" id="MobiDB-lite"/>
    </source>
</evidence>
<reference evidence="12" key="2">
    <citation type="journal article" date="2013" name="PLoS Genet.">
        <title>Comparative genome structure, secondary metabolite, and effector coding capacity across Cochliobolus pathogens.</title>
        <authorList>
            <person name="Condon B.J."/>
            <person name="Leng Y."/>
            <person name="Wu D."/>
            <person name="Bushley K.E."/>
            <person name="Ohm R.A."/>
            <person name="Otillar R."/>
            <person name="Martin J."/>
            <person name="Schackwitz W."/>
            <person name="Grimwood J."/>
            <person name="MohdZainudin N."/>
            <person name="Xue C."/>
            <person name="Wang R."/>
            <person name="Manning V.A."/>
            <person name="Dhillon B."/>
            <person name="Tu Z.J."/>
            <person name="Steffenson B.J."/>
            <person name="Salamov A."/>
            <person name="Sun H."/>
            <person name="Lowry S."/>
            <person name="LaButti K."/>
            <person name="Han J."/>
            <person name="Copeland A."/>
            <person name="Lindquist E."/>
            <person name="Barry K."/>
            <person name="Schmutz J."/>
            <person name="Baker S.E."/>
            <person name="Ciuffetti L.M."/>
            <person name="Grigoriev I.V."/>
            <person name="Zhong S."/>
            <person name="Turgeon B.G."/>
        </authorList>
    </citation>
    <scope>NUCLEOTIDE SEQUENCE [LARGE SCALE GENOMIC DNA]</scope>
    <source>
        <strain evidence="12">C5 / ATCC 48332 / race O</strain>
    </source>
</reference>
<dbReference type="SUPFAM" id="SSF56112">
    <property type="entry name" value="Protein kinase-like (PK-like)"/>
    <property type="match status" value="1"/>
</dbReference>
<dbReference type="InterPro" id="IPR050660">
    <property type="entry name" value="NEK_Ser/Thr_kinase"/>
</dbReference>
<evidence type="ECO:0000259" key="10">
    <source>
        <dbReference type="PROSITE" id="PS50011"/>
    </source>
</evidence>
<dbReference type="InterPro" id="IPR011009">
    <property type="entry name" value="Kinase-like_dom_sf"/>
</dbReference>
<evidence type="ECO:0000313" key="11">
    <source>
        <dbReference type="EMBL" id="EMD90654.1"/>
    </source>
</evidence>
<dbReference type="Gene3D" id="1.10.510.10">
    <property type="entry name" value="Transferase(Phosphotransferase) domain 1"/>
    <property type="match status" value="1"/>
</dbReference>
<feature type="compositionally biased region" description="Low complexity" evidence="9">
    <location>
        <begin position="1"/>
        <end position="16"/>
    </location>
</feature>
<evidence type="ECO:0000313" key="12">
    <source>
        <dbReference type="Proteomes" id="UP000016936"/>
    </source>
</evidence>
<name>M2TVU3_COCH5</name>
<dbReference type="GO" id="GO:0005524">
    <property type="term" value="F:ATP binding"/>
    <property type="evidence" value="ECO:0007669"/>
    <property type="project" value="UniProtKB-KW"/>
</dbReference>
<evidence type="ECO:0000256" key="6">
    <source>
        <dbReference type="ARBA" id="ARBA00022840"/>
    </source>
</evidence>
<protein>
    <recommendedName>
        <fullName evidence="1">non-specific serine/threonine protein kinase</fullName>
        <ecNumber evidence="1">2.7.11.1</ecNumber>
    </recommendedName>
</protein>
<feature type="region of interest" description="Disordered" evidence="9">
    <location>
        <begin position="1"/>
        <end position="22"/>
    </location>
</feature>
<dbReference type="AlphaFoldDB" id="M2TVU3"/>
<sequence>MAPSTPAPVSSTVPSTPNIPHPPFHCKKCRSLLADPDKQRKGEGYFKNCKKCREKVTTSRQRRRDEGIKRKATDTAPNIPNQKPPQKCPGCGSQIEKTTGCDRMTCKCGFEFCYVCRAPYAGPQGIRALIAQTMTRKNRNNPHVPPWVTAIPYFKHAAKAFKDAHRPHWTPKTIWAGDTLTRDYYSARKGKTRLYGLPPGRDIIPQNPYNEQDIAHARANKTLPPRRDAGGNPIPPVPAAPPLPPPRPRNNYPYDFWPREPWHPDPIDPARDMTMEFLAQNDYVFLETAPNQWPVRDESNFRGAKWLGNGSYGCAGLWCQVKPTNTIEGRFVIKEARMSKGDWRDPIKWRDQVPQEIRIHQLVDSNRANASDNHDTIIEHYGYRLMMRQRRYRIYLAYYQGGNLHSALSGSMPNQELVDLYTSPRIDPTKRREGYNWDAELRCYRDPENNLPTILPERLIWEIIDSLTKACQILHFGQADYEVVAPGAKRITHRDIKPDNIFIETMMDNDEFPRFILGDLGLSFFSHGKDEDNGVPHGSRAPPDNPDQYTWSHECFDHRYAPEVYEKTQESNPHPIGEKTDVWQIGAVLFWLLTNGFANSSRGPKAPLYDIPTYISQAERFPRIDRFKQTDRFDDEMYPTLLRYAPKFRNLCARCVNWDPDNRPGLMEVREDLRQILDEDPEMSADRDYGPLRPQEDKEFRLGAHFPCYPQVGL</sequence>
<evidence type="ECO:0000256" key="1">
    <source>
        <dbReference type="ARBA" id="ARBA00012513"/>
    </source>
</evidence>
<keyword evidence="5" id="KW-0418">Kinase</keyword>
<dbReference type="OMA" id="DSNRANA"/>
<organism evidence="11 12">
    <name type="scientific">Cochliobolus heterostrophus (strain C5 / ATCC 48332 / race O)</name>
    <name type="common">Southern corn leaf blight fungus</name>
    <name type="synonym">Bipolaris maydis</name>
    <dbReference type="NCBI Taxonomy" id="701091"/>
    <lineage>
        <taxon>Eukaryota</taxon>
        <taxon>Fungi</taxon>
        <taxon>Dikarya</taxon>
        <taxon>Ascomycota</taxon>
        <taxon>Pezizomycotina</taxon>
        <taxon>Dothideomycetes</taxon>
        <taxon>Pleosporomycetidae</taxon>
        <taxon>Pleosporales</taxon>
        <taxon>Pleosporineae</taxon>
        <taxon>Pleosporaceae</taxon>
        <taxon>Bipolaris</taxon>
    </lineage>
</organism>
<dbReference type="InterPro" id="IPR008271">
    <property type="entry name" value="Ser/Thr_kinase_AS"/>
</dbReference>